<feature type="domain" description="Fcf2 pre-rRNA processing C-terminal" evidence="5">
    <location>
        <begin position="112"/>
        <end position="205"/>
    </location>
</feature>
<dbReference type="AlphaFoldDB" id="A0A9P0G1D7"/>
<evidence type="ECO:0000313" key="6">
    <source>
        <dbReference type="EMBL" id="CAH0747656.1"/>
    </source>
</evidence>
<reference evidence="6" key="1">
    <citation type="submission" date="2021-12" db="EMBL/GenBank/DDBJ databases">
        <authorList>
            <person name="King R."/>
        </authorList>
    </citation>
    <scope>NUCLEOTIDE SEQUENCE</scope>
</reference>
<dbReference type="InterPro" id="IPR039883">
    <property type="entry name" value="Fcf2/DNTTIP2"/>
</dbReference>
<proteinExistence type="predicted"/>
<dbReference type="PANTHER" id="PTHR21686">
    <property type="entry name" value="DEOXYNUCLEOTIDYLTRANSFERASE TERMINAL-INTERACTING PROTEIN 2"/>
    <property type="match status" value="1"/>
</dbReference>
<reference evidence="6" key="2">
    <citation type="submission" date="2022-10" db="EMBL/GenBank/DDBJ databases">
        <authorList>
            <consortium name="ENA_rothamsted_submissions"/>
            <consortium name="culmorum"/>
            <person name="King R."/>
        </authorList>
    </citation>
    <scope>NUCLEOTIDE SEQUENCE</scope>
</reference>
<dbReference type="EMBL" id="OU893341">
    <property type="protein sequence ID" value="CAH0747656.1"/>
    <property type="molecule type" value="Genomic_DNA"/>
</dbReference>
<dbReference type="GO" id="GO:0005730">
    <property type="term" value="C:nucleolus"/>
    <property type="evidence" value="ECO:0007669"/>
    <property type="project" value="UniProtKB-SubCell"/>
</dbReference>
<evidence type="ECO:0000259" key="5">
    <source>
        <dbReference type="Pfam" id="PF08698"/>
    </source>
</evidence>
<evidence type="ECO:0000256" key="4">
    <source>
        <dbReference type="SAM" id="MobiDB-lite"/>
    </source>
</evidence>
<dbReference type="Pfam" id="PF08698">
    <property type="entry name" value="Fcf2"/>
    <property type="match status" value="1"/>
</dbReference>
<dbReference type="GO" id="GO:0003723">
    <property type="term" value="F:RNA binding"/>
    <property type="evidence" value="ECO:0007669"/>
    <property type="project" value="TreeGrafter"/>
</dbReference>
<dbReference type="PANTHER" id="PTHR21686:SF12">
    <property type="entry name" value="DEOXYNUCLEOTIDYLTRANSFERASE TERMINAL-INTERACTING PROTEIN 2"/>
    <property type="match status" value="1"/>
</dbReference>
<feature type="compositionally biased region" description="Basic residues" evidence="4">
    <location>
        <begin position="236"/>
        <end position="248"/>
    </location>
</feature>
<name>A0A9P0G1D7_9NEOP</name>
<keyword evidence="3" id="KW-0175">Coiled coil</keyword>
<feature type="compositionally biased region" description="Basic and acidic residues" evidence="4">
    <location>
        <begin position="222"/>
        <end position="235"/>
    </location>
</feature>
<gene>
    <name evidence="6" type="ORF">DIATSA_LOCUS1439</name>
</gene>
<dbReference type="InterPro" id="IPR014810">
    <property type="entry name" value="Fcf2_C"/>
</dbReference>
<evidence type="ECO:0000256" key="3">
    <source>
        <dbReference type="SAM" id="Coils"/>
    </source>
</evidence>
<dbReference type="GO" id="GO:0006396">
    <property type="term" value="P:RNA processing"/>
    <property type="evidence" value="ECO:0007669"/>
    <property type="project" value="TreeGrafter"/>
</dbReference>
<accession>A0A9P0G1D7</accession>
<feature type="region of interest" description="Disordered" evidence="4">
    <location>
        <begin position="222"/>
        <end position="248"/>
    </location>
</feature>
<organism evidence="6 7">
    <name type="scientific">Diatraea saccharalis</name>
    <name type="common">sugarcane borer</name>
    <dbReference type="NCBI Taxonomy" id="40085"/>
    <lineage>
        <taxon>Eukaryota</taxon>
        <taxon>Metazoa</taxon>
        <taxon>Ecdysozoa</taxon>
        <taxon>Arthropoda</taxon>
        <taxon>Hexapoda</taxon>
        <taxon>Insecta</taxon>
        <taxon>Pterygota</taxon>
        <taxon>Neoptera</taxon>
        <taxon>Endopterygota</taxon>
        <taxon>Lepidoptera</taxon>
        <taxon>Glossata</taxon>
        <taxon>Ditrysia</taxon>
        <taxon>Pyraloidea</taxon>
        <taxon>Crambidae</taxon>
        <taxon>Crambinae</taxon>
        <taxon>Diatraea</taxon>
    </lineage>
</organism>
<evidence type="ECO:0000256" key="2">
    <source>
        <dbReference type="ARBA" id="ARBA00023242"/>
    </source>
</evidence>
<evidence type="ECO:0000256" key="1">
    <source>
        <dbReference type="ARBA" id="ARBA00004604"/>
    </source>
</evidence>
<protein>
    <recommendedName>
        <fullName evidence="5">Fcf2 pre-rRNA processing C-terminal domain-containing protein</fullName>
    </recommendedName>
</protein>
<dbReference type="Proteomes" id="UP001153714">
    <property type="component" value="Chromosome 10"/>
</dbReference>
<keyword evidence="2" id="KW-0539">Nucleus</keyword>
<dbReference type="OrthoDB" id="427886at2759"/>
<sequence>MFEKKKRELDNEVAAEEELQNKLKGLKIDNLFDEFFEEMSWNHVIRKKKPLRFHFDQLDVETGKLKSKIGSVDVEKEMKKSVLQPGLEKETSLPSYTISQRKLKAMKKKEREKTKGPGWFNLPAPEITDELKNDLEVLKMRSVLDPKHFYKKNDMEVLPKYFQVGRIMDSPLDHVNERLTKKQRKRTMVDELLADAEFQKYNKRKYKEIIDEKRKSEYRTFMKDKRQKNKAELKKNKLKTKKKSMAIQ</sequence>
<keyword evidence="7" id="KW-1185">Reference proteome</keyword>
<feature type="coiled-coil region" evidence="3">
    <location>
        <begin position="2"/>
        <end position="29"/>
    </location>
</feature>
<comment type="subcellular location">
    <subcellularLocation>
        <location evidence="1">Nucleus</location>
        <location evidence="1">Nucleolus</location>
    </subcellularLocation>
</comment>
<evidence type="ECO:0000313" key="7">
    <source>
        <dbReference type="Proteomes" id="UP001153714"/>
    </source>
</evidence>